<evidence type="ECO:0000313" key="2">
    <source>
        <dbReference type="Proteomes" id="UP001164746"/>
    </source>
</evidence>
<gene>
    <name evidence="1" type="ORF">MAR_007542</name>
</gene>
<keyword evidence="2" id="KW-1185">Reference proteome</keyword>
<accession>A0ABY7DBL1</accession>
<proteinExistence type="predicted"/>
<sequence length="101" mass="11508">MDTCITLSYLITGEIPDTCDLIIHLFLWNSQIVYKISQEFAEISNLTSLSSQRPSDVDILDEYSCRKNVYIGDLRIPIANFTTQNYFADTTVILFRGCVTT</sequence>
<dbReference type="Proteomes" id="UP001164746">
    <property type="component" value="Chromosome 1"/>
</dbReference>
<reference evidence="1" key="1">
    <citation type="submission" date="2022-11" db="EMBL/GenBank/DDBJ databases">
        <title>Centuries of genome instability and evolution in soft-shell clam transmissible cancer (bioRxiv).</title>
        <authorList>
            <person name="Hart S.F.M."/>
            <person name="Yonemitsu M.A."/>
            <person name="Giersch R.M."/>
            <person name="Beal B.F."/>
            <person name="Arriagada G."/>
            <person name="Davis B.W."/>
            <person name="Ostrander E.A."/>
            <person name="Goff S.P."/>
            <person name="Metzger M.J."/>
        </authorList>
    </citation>
    <scope>NUCLEOTIDE SEQUENCE</scope>
    <source>
        <strain evidence="1">MELC-2E11</strain>
        <tissue evidence="1">Siphon/mantle</tissue>
    </source>
</reference>
<organism evidence="1 2">
    <name type="scientific">Mya arenaria</name>
    <name type="common">Soft-shell clam</name>
    <dbReference type="NCBI Taxonomy" id="6604"/>
    <lineage>
        <taxon>Eukaryota</taxon>
        <taxon>Metazoa</taxon>
        <taxon>Spiralia</taxon>
        <taxon>Lophotrochozoa</taxon>
        <taxon>Mollusca</taxon>
        <taxon>Bivalvia</taxon>
        <taxon>Autobranchia</taxon>
        <taxon>Heteroconchia</taxon>
        <taxon>Euheterodonta</taxon>
        <taxon>Imparidentia</taxon>
        <taxon>Neoheterodontei</taxon>
        <taxon>Myida</taxon>
        <taxon>Myoidea</taxon>
        <taxon>Myidae</taxon>
        <taxon>Mya</taxon>
    </lineage>
</organism>
<dbReference type="EMBL" id="CP111012">
    <property type="protein sequence ID" value="WAQ95071.1"/>
    <property type="molecule type" value="Genomic_DNA"/>
</dbReference>
<evidence type="ECO:0000313" key="1">
    <source>
        <dbReference type="EMBL" id="WAQ95071.1"/>
    </source>
</evidence>
<name>A0ABY7DBL1_MYAAR</name>
<protein>
    <submittedName>
        <fullName evidence="1">Uncharacterized protein</fullName>
    </submittedName>
</protein>